<dbReference type="GeneTree" id="ENSGT00940000163520"/>
<feature type="transmembrane region" description="Helical" evidence="5">
    <location>
        <begin position="31"/>
        <end position="50"/>
    </location>
</feature>
<dbReference type="PRINTS" id="PR00007">
    <property type="entry name" value="COMPLEMNTC1Q"/>
</dbReference>
<sequence length="219" mass="24327">MCSYSAALELRLGSTETQLETHSAGNIDSPVLIVLIKSFIVFFFIVGSALRLRLDVTEKHLEGLRAEIAELEKQLEHLKKGNTDELKVAFSVGLTDSGPVGPFDEERTLIFSKTLTDVGHAYDRAAGVFTAPVRGVYFFSFTAADYLKGYMGLYLYRNNQPIIFNLDLNDHGGYASMSNGVALKLEEGDRVRLSLPASYRLYDDSRNFSVFSGFLLFAL</sequence>
<reference evidence="7" key="3">
    <citation type="submission" date="2025-09" db="UniProtKB">
        <authorList>
            <consortium name="Ensembl"/>
        </authorList>
    </citation>
    <scope>IDENTIFICATION</scope>
</reference>
<evidence type="ECO:0000256" key="1">
    <source>
        <dbReference type="ARBA" id="ARBA00004613"/>
    </source>
</evidence>
<dbReference type="InterPro" id="IPR001073">
    <property type="entry name" value="C1q_dom"/>
</dbReference>
<dbReference type="Gene3D" id="2.60.120.40">
    <property type="match status" value="1"/>
</dbReference>
<proteinExistence type="predicted"/>
<dbReference type="PANTHER" id="PTHR22923:SF102">
    <property type="entry name" value="CEREBELLIN 13-RELATED"/>
    <property type="match status" value="1"/>
</dbReference>
<dbReference type="PROSITE" id="PS50871">
    <property type="entry name" value="C1Q"/>
    <property type="match status" value="1"/>
</dbReference>
<name>A0A3Q1IF38_ANATE</name>
<dbReference type="PANTHER" id="PTHR22923">
    <property type="entry name" value="CEREBELLIN-RELATED"/>
    <property type="match status" value="1"/>
</dbReference>
<keyword evidence="8" id="KW-1185">Reference proteome</keyword>
<feature type="coiled-coil region" evidence="4">
    <location>
        <begin position="54"/>
        <end position="81"/>
    </location>
</feature>
<dbReference type="Ensembl" id="ENSATET00000020608.3">
    <property type="protein sequence ID" value="ENSATEP00000020262.3"/>
    <property type="gene ID" value="ENSATEG00000029988.2"/>
</dbReference>
<dbReference type="InterPro" id="IPR050822">
    <property type="entry name" value="Cerebellin_Synaptic_Org"/>
</dbReference>
<keyword evidence="5" id="KW-0812">Transmembrane</keyword>
<feature type="domain" description="C1q" evidence="6">
    <location>
        <begin position="83"/>
        <end position="219"/>
    </location>
</feature>
<keyword evidence="2" id="KW-0964">Secreted</keyword>
<reference evidence="7" key="2">
    <citation type="submission" date="2025-08" db="UniProtKB">
        <authorList>
            <consortium name="Ensembl"/>
        </authorList>
    </citation>
    <scope>IDENTIFICATION</scope>
</reference>
<keyword evidence="5" id="KW-1133">Transmembrane helix</keyword>
<evidence type="ECO:0000256" key="3">
    <source>
        <dbReference type="ARBA" id="ARBA00022729"/>
    </source>
</evidence>
<evidence type="ECO:0000256" key="2">
    <source>
        <dbReference type="ARBA" id="ARBA00022525"/>
    </source>
</evidence>
<dbReference type="AlphaFoldDB" id="A0A3Q1IF38"/>
<dbReference type="Pfam" id="PF00386">
    <property type="entry name" value="C1q"/>
    <property type="match status" value="1"/>
</dbReference>
<evidence type="ECO:0000256" key="5">
    <source>
        <dbReference type="SAM" id="Phobius"/>
    </source>
</evidence>
<dbReference type="InterPro" id="IPR008983">
    <property type="entry name" value="Tumour_necrosis_fac-like_dom"/>
</dbReference>
<dbReference type="Proteomes" id="UP000265040">
    <property type="component" value="Chromosome 22"/>
</dbReference>
<dbReference type="GO" id="GO:0005576">
    <property type="term" value="C:extracellular region"/>
    <property type="evidence" value="ECO:0007669"/>
    <property type="project" value="UniProtKB-SubCell"/>
</dbReference>
<evidence type="ECO:0000313" key="7">
    <source>
        <dbReference type="Ensembl" id="ENSATEP00000020262.3"/>
    </source>
</evidence>
<keyword evidence="4" id="KW-0175">Coiled coil</keyword>
<keyword evidence="5" id="KW-0472">Membrane</keyword>
<evidence type="ECO:0000259" key="6">
    <source>
        <dbReference type="PROSITE" id="PS50871"/>
    </source>
</evidence>
<evidence type="ECO:0000313" key="8">
    <source>
        <dbReference type="Proteomes" id="UP000265040"/>
    </source>
</evidence>
<comment type="subcellular location">
    <subcellularLocation>
        <location evidence="1">Secreted</location>
    </subcellularLocation>
</comment>
<evidence type="ECO:0000256" key="4">
    <source>
        <dbReference type="SAM" id="Coils"/>
    </source>
</evidence>
<keyword evidence="3" id="KW-0732">Signal</keyword>
<dbReference type="SUPFAM" id="SSF49842">
    <property type="entry name" value="TNF-like"/>
    <property type="match status" value="1"/>
</dbReference>
<dbReference type="SMART" id="SM00110">
    <property type="entry name" value="C1Q"/>
    <property type="match status" value="1"/>
</dbReference>
<protein>
    <recommendedName>
        <fullName evidence="6">C1q domain-containing protein</fullName>
    </recommendedName>
</protein>
<accession>A0A3Q1IF38</accession>
<organism evidence="7 8">
    <name type="scientific">Anabas testudineus</name>
    <name type="common">Climbing perch</name>
    <name type="synonym">Anthias testudineus</name>
    <dbReference type="NCBI Taxonomy" id="64144"/>
    <lineage>
        <taxon>Eukaryota</taxon>
        <taxon>Metazoa</taxon>
        <taxon>Chordata</taxon>
        <taxon>Craniata</taxon>
        <taxon>Vertebrata</taxon>
        <taxon>Euteleostomi</taxon>
        <taxon>Actinopterygii</taxon>
        <taxon>Neopterygii</taxon>
        <taxon>Teleostei</taxon>
        <taxon>Neoteleostei</taxon>
        <taxon>Acanthomorphata</taxon>
        <taxon>Anabantaria</taxon>
        <taxon>Anabantiformes</taxon>
        <taxon>Anabantoidei</taxon>
        <taxon>Anabantidae</taxon>
        <taxon>Anabas</taxon>
    </lineage>
</organism>
<reference evidence="7" key="1">
    <citation type="submission" date="2021-04" db="EMBL/GenBank/DDBJ databases">
        <authorList>
            <consortium name="Wellcome Sanger Institute Data Sharing"/>
        </authorList>
    </citation>
    <scope>NUCLEOTIDE SEQUENCE [LARGE SCALE GENOMIC DNA]</scope>
</reference>